<proteinExistence type="predicted"/>
<keyword evidence="1" id="KW-1133">Transmembrane helix</keyword>
<feature type="transmembrane region" description="Helical" evidence="1">
    <location>
        <begin position="12"/>
        <end position="34"/>
    </location>
</feature>
<reference evidence="2" key="1">
    <citation type="submission" date="2020-11" db="EMBL/GenBank/DDBJ databases">
        <authorList>
            <person name="Whitehead M."/>
        </authorList>
    </citation>
    <scope>NUCLEOTIDE SEQUENCE</scope>
    <source>
        <strain evidence="2">EGII</strain>
    </source>
</reference>
<keyword evidence="1" id="KW-0472">Membrane</keyword>
<keyword evidence="3" id="KW-1185">Reference proteome</keyword>
<name>A0A811V884_CERCA</name>
<gene>
    <name evidence="2" type="ORF">CCAP1982_LOCUS19725</name>
</gene>
<protein>
    <submittedName>
        <fullName evidence="2">(Mediterranean fruit fly) hypothetical protein</fullName>
    </submittedName>
</protein>
<comment type="caution">
    <text evidence="2">The sequence shown here is derived from an EMBL/GenBank/DDBJ whole genome shotgun (WGS) entry which is preliminary data.</text>
</comment>
<sequence>MHKRIYLYVRLSLFLFIALPFRFLFFAFGFFIVFPPNRSRQHSCAFTMENCKRQSKRIGSWQQAAGSQQPAITRQRTDHEAAIETNHFDNWAAAVCAVKGACFGGWLVGGRADSDRVDRVAVGY</sequence>
<evidence type="ECO:0000313" key="2">
    <source>
        <dbReference type="EMBL" id="CAD7011636.1"/>
    </source>
</evidence>
<dbReference type="EMBL" id="CAJHJT010000056">
    <property type="protein sequence ID" value="CAD7011636.1"/>
    <property type="molecule type" value="Genomic_DNA"/>
</dbReference>
<organism evidence="2 3">
    <name type="scientific">Ceratitis capitata</name>
    <name type="common">Mediterranean fruit fly</name>
    <name type="synonym">Tephritis capitata</name>
    <dbReference type="NCBI Taxonomy" id="7213"/>
    <lineage>
        <taxon>Eukaryota</taxon>
        <taxon>Metazoa</taxon>
        <taxon>Ecdysozoa</taxon>
        <taxon>Arthropoda</taxon>
        <taxon>Hexapoda</taxon>
        <taxon>Insecta</taxon>
        <taxon>Pterygota</taxon>
        <taxon>Neoptera</taxon>
        <taxon>Endopterygota</taxon>
        <taxon>Diptera</taxon>
        <taxon>Brachycera</taxon>
        <taxon>Muscomorpha</taxon>
        <taxon>Tephritoidea</taxon>
        <taxon>Tephritidae</taxon>
        <taxon>Ceratitis</taxon>
        <taxon>Ceratitis</taxon>
    </lineage>
</organism>
<accession>A0A811V884</accession>
<evidence type="ECO:0000313" key="3">
    <source>
        <dbReference type="Proteomes" id="UP000606786"/>
    </source>
</evidence>
<keyword evidence="1" id="KW-0812">Transmembrane</keyword>
<dbReference type="Proteomes" id="UP000606786">
    <property type="component" value="Unassembled WGS sequence"/>
</dbReference>
<dbReference type="AlphaFoldDB" id="A0A811V884"/>
<evidence type="ECO:0000256" key="1">
    <source>
        <dbReference type="SAM" id="Phobius"/>
    </source>
</evidence>